<dbReference type="EMBL" id="QGQD01000118">
    <property type="protein sequence ID" value="TLC97560.1"/>
    <property type="molecule type" value="Genomic_DNA"/>
</dbReference>
<comment type="caution">
    <text evidence="3">The sequence shown here is derived from an EMBL/GenBank/DDBJ whole genome shotgun (WGS) entry which is preliminary data.</text>
</comment>
<gene>
    <name evidence="3" type="primary">inlA_8</name>
    <name evidence="3" type="ORF">DSM106044_05643</name>
</gene>
<dbReference type="RefSeq" id="WP_161597473.1">
    <property type="nucleotide sequence ID" value="NZ_QGQD01000118.1"/>
</dbReference>
<proteinExistence type="predicted"/>
<dbReference type="Proteomes" id="UP000306509">
    <property type="component" value="Unassembled WGS sequence"/>
</dbReference>
<organism evidence="3 4">
    <name type="scientific">Robinsoniella peoriensis</name>
    <dbReference type="NCBI Taxonomy" id="180332"/>
    <lineage>
        <taxon>Bacteria</taxon>
        <taxon>Bacillati</taxon>
        <taxon>Bacillota</taxon>
        <taxon>Clostridia</taxon>
        <taxon>Lachnospirales</taxon>
        <taxon>Lachnospiraceae</taxon>
        <taxon>Robinsoniella</taxon>
    </lineage>
</organism>
<dbReference type="InterPro" id="IPR032675">
    <property type="entry name" value="LRR_dom_sf"/>
</dbReference>
<dbReference type="Pfam" id="PF09479">
    <property type="entry name" value="Flg_new"/>
    <property type="match status" value="3"/>
</dbReference>
<feature type="chain" id="PRO_5021026605" evidence="2">
    <location>
        <begin position="29"/>
        <end position="899"/>
    </location>
</feature>
<comment type="subcellular location">
    <subcellularLocation>
        <location evidence="1">Cell envelope</location>
    </subcellularLocation>
</comment>
<dbReference type="InterPro" id="IPR042229">
    <property type="entry name" value="Listeria/Bacterioides_rpt_sf"/>
</dbReference>
<dbReference type="AlphaFoldDB" id="A0A4U8PZ10"/>
<evidence type="ECO:0000256" key="1">
    <source>
        <dbReference type="ARBA" id="ARBA00004196"/>
    </source>
</evidence>
<dbReference type="NCBIfam" id="TIGR02543">
    <property type="entry name" value="List_Bact_rpt"/>
    <property type="match status" value="3"/>
</dbReference>
<evidence type="ECO:0000313" key="4">
    <source>
        <dbReference type="Proteomes" id="UP000306509"/>
    </source>
</evidence>
<dbReference type="PANTHER" id="PTHR45661">
    <property type="entry name" value="SURFACE ANTIGEN"/>
    <property type="match status" value="1"/>
</dbReference>
<dbReference type="SUPFAM" id="SSF52058">
    <property type="entry name" value="L domain-like"/>
    <property type="match status" value="1"/>
</dbReference>
<dbReference type="Gene3D" id="3.80.10.10">
    <property type="entry name" value="Ribonuclease Inhibitor"/>
    <property type="match status" value="5"/>
</dbReference>
<feature type="signal peptide" evidence="2">
    <location>
        <begin position="1"/>
        <end position="28"/>
    </location>
</feature>
<evidence type="ECO:0000256" key="2">
    <source>
        <dbReference type="SAM" id="SignalP"/>
    </source>
</evidence>
<dbReference type="InterPro" id="IPR053139">
    <property type="entry name" value="Surface_bspA-like"/>
</dbReference>
<name>A0A4U8PZ10_9FIRM</name>
<dbReference type="PANTHER" id="PTHR45661:SF3">
    <property type="entry name" value="IG-LIKE DOMAIN-CONTAINING PROTEIN"/>
    <property type="match status" value="1"/>
</dbReference>
<accession>A0A4U8PZ10</accession>
<reference evidence="3 4" key="1">
    <citation type="journal article" date="2019" name="Anaerobe">
        <title>Detection of Robinsoniella peoriensis in multiple bone samples of a trauma patient.</title>
        <authorList>
            <person name="Schrottner P."/>
            <person name="Hartwich K."/>
            <person name="Bunk B."/>
            <person name="Schober I."/>
            <person name="Helbig S."/>
            <person name="Rudolph W.W."/>
            <person name="Gunzer F."/>
        </authorList>
    </citation>
    <scope>NUCLEOTIDE SEQUENCE [LARGE SCALE GENOMIC DNA]</scope>
    <source>
        <strain evidence="3 4">DSM 106044</strain>
    </source>
</reference>
<dbReference type="Pfam" id="PF13306">
    <property type="entry name" value="LRR_5"/>
    <property type="match status" value="3"/>
</dbReference>
<keyword evidence="4" id="KW-1185">Reference proteome</keyword>
<dbReference type="Gene3D" id="2.60.40.4270">
    <property type="entry name" value="Listeria-Bacteroides repeat domain"/>
    <property type="match status" value="3"/>
</dbReference>
<protein>
    <submittedName>
        <fullName evidence="3">Internalin-A</fullName>
    </submittedName>
</protein>
<dbReference type="STRING" id="180332.GCA_000797495_02999"/>
<evidence type="ECO:0000313" key="3">
    <source>
        <dbReference type="EMBL" id="TLC97560.1"/>
    </source>
</evidence>
<keyword evidence="2" id="KW-0732">Signal</keyword>
<dbReference type="InterPro" id="IPR026906">
    <property type="entry name" value="LRR_5"/>
</dbReference>
<dbReference type="GO" id="GO:0030313">
    <property type="term" value="C:cell envelope"/>
    <property type="evidence" value="ECO:0007669"/>
    <property type="project" value="UniProtKB-SubCell"/>
</dbReference>
<dbReference type="InterPro" id="IPR013378">
    <property type="entry name" value="InlB-like_B-rpt"/>
</dbReference>
<sequence precursor="true">MRKRCKTAIRAIMLAVLLTMAFYFPAEAEAVLENEQAVQRDEGDETERILAVEEDVISQDTDMSSWLCEWDESTFTVTLTEYKGADTDVEVPGTVVKDGNVYGVEIMDTVVGTSSYEYLSTGPFFQNNHIRTVSFQDGVRFRNNSMYKAFFECGNLESVTGLPNGVRTMNDAFKNCKNFIYADRLPPGIEEMQNTFKGCTRLSEAPEIPEGVLNLNSAFQGCQNLMSAPKLPESAQDISYMFLNCINLEYGPEIPPNVTNMDGTFAECYQLKAVPDIYSHSLRTANEAFRFCGELQQISIESDSLESVTRTFYSCRSLQKAELSAKSLQDMDRTFQECSSLTEMPVIPQGVQRLYDTFENCISMVKAGDLPDSIRIVSRAFAGCINLVEVPEFNDQVTSLYGAFQDCTSLKKAPVLPKKLYTLAFTFMGCNNLEQAPEIPAEVLVMRSAFEGCTSLEEAPVIPAGVTDLWRTFRGCSSLKKATDIPQSADNISSLFSGCTELTEAPDIPQGVSNISNTFQYCYRLQGEIIIKANPEYYAKCFEKTGLDGNGLTVHYTENVQNIDRILTTRGENNDHVKKGNNINALVVLFDGNGGTVSQNQIMVRLGYAYEILPVAKRTGYEFAGWYTMKSGGSRVSEETIVGTAANHTLYAAWRPCSYKILFQPEGGSLSVKEKTIAYGSAYGSLPVPVRQGYQFAGWFNSRSGGTQITGKSNFRQTGNQNLYARWKEIIYQVQFNSNGGKKKFSGRGVKNGDSYGSLPAPARSGYRFTGWYTAKSRGKKITSQTRVNLNQDQMLYAHWSKVTVERVNSLKLYNKKKGRMDIAFKGVKGAAGYQILYGSNSSFTKGKKKVYTTKIKKAVTRLKKRKTYYVKVRAYKFDSAGKKIYGKFSSVKKLPIKK</sequence>